<dbReference type="InterPro" id="IPR001646">
    <property type="entry name" value="5peptide_repeat"/>
</dbReference>
<keyword evidence="2" id="KW-1185">Reference proteome</keyword>
<name>A0A1G9SRE6_9FLAO</name>
<evidence type="ECO:0000313" key="1">
    <source>
        <dbReference type="EMBL" id="SDM38048.1"/>
    </source>
</evidence>
<dbReference type="Proteomes" id="UP000199440">
    <property type="component" value="Unassembled WGS sequence"/>
</dbReference>
<gene>
    <name evidence="1" type="ORF">SAMN04488514_10871</name>
</gene>
<accession>A0A1G9SRE6</accession>
<dbReference type="Gene3D" id="2.160.20.80">
    <property type="entry name" value="E3 ubiquitin-protein ligase SopA"/>
    <property type="match status" value="1"/>
</dbReference>
<dbReference type="SUPFAM" id="SSF141571">
    <property type="entry name" value="Pentapeptide repeat-like"/>
    <property type="match status" value="1"/>
</dbReference>
<dbReference type="Pfam" id="PF13599">
    <property type="entry name" value="Pentapeptide_4"/>
    <property type="match status" value="1"/>
</dbReference>
<protein>
    <submittedName>
        <fullName evidence="1">Uncharacterized protein YjbI, contains pentapeptide repeats</fullName>
    </submittedName>
</protein>
<sequence>MQHPFIADKTFKDFNNVKQRLTKAEYENCIFERCNFADGDLANQNFMECKFIACNLSNTNLTNTIFKDCLFKESKMVGVKFSDCNSFLMSFTFENCILDFASFYQLKIKNTRFIASKLEGVDFTETDLSGCQFDRCDLKGAIFQHSLLERADFRTAFNYSLDPEINRIKKALFAAPEVVGLLQKYDIVIEQQ</sequence>
<evidence type="ECO:0000313" key="2">
    <source>
        <dbReference type="Proteomes" id="UP000199440"/>
    </source>
</evidence>
<dbReference type="AlphaFoldDB" id="A0A1G9SRE6"/>
<dbReference type="STRING" id="192904.SAMN04488514_10871"/>
<dbReference type="PANTHER" id="PTHR42999">
    <property type="entry name" value="ANTIBIOTIC RESISTANCE PROTEIN MCBG"/>
    <property type="match status" value="1"/>
</dbReference>
<reference evidence="1 2" key="1">
    <citation type="submission" date="2016-10" db="EMBL/GenBank/DDBJ databases">
        <authorList>
            <person name="de Groot N.N."/>
        </authorList>
    </citation>
    <scope>NUCLEOTIDE SEQUENCE [LARGE SCALE GENOMIC DNA]</scope>
    <source>
        <strain evidence="1 2">DSM 19886</strain>
    </source>
</reference>
<dbReference type="RefSeq" id="WP_089891401.1">
    <property type="nucleotide sequence ID" value="NZ_FNGV01000008.1"/>
</dbReference>
<dbReference type="EMBL" id="FNGV01000008">
    <property type="protein sequence ID" value="SDM38048.1"/>
    <property type="molecule type" value="Genomic_DNA"/>
</dbReference>
<organism evidence="1 2">
    <name type="scientific">Kriegella aquimaris</name>
    <dbReference type="NCBI Taxonomy" id="192904"/>
    <lineage>
        <taxon>Bacteria</taxon>
        <taxon>Pseudomonadati</taxon>
        <taxon>Bacteroidota</taxon>
        <taxon>Flavobacteriia</taxon>
        <taxon>Flavobacteriales</taxon>
        <taxon>Flavobacteriaceae</taxon>
        <taxon>Kriegella</taxon>
    </lineage>
</organism>
<dbReference type="InterPro" id="IPR052949">
    <property type="entry name" value="PA_immunity-related"/>
</dbReference>
<proteinExistence type="predicted"/>
<dbReference type="PANTHER" id="PTHR42999:SF1">
    <property type="entry name" value="PENTAPEPTIDE REPEAT-CONTAINING PROTEIN"/>
    <property type="match status" value="1"/>
</dbReference>
<dbReference type="Pfam" id="PF00805">
    <property type="entry name" value="Pentapeptide"/>
    <property type="match status" value="1"/>
</dbReference>
<dbReference type="OrthoDB" id="67652at2"/>